<evidence type="ECO:0000313" key="10">
    <source>
        <dbReference type="Proteomes" id="UP000029004"/>
    </source>
</evidence>
<comment type="catalytic activity">
    <reaction evidence="7">
        <text>a 2'-deoxyadenosine in DNA + S-adenosyl-L-methionine = an N(6)-methyl-2'-deoxyadenosine in DNA + S-adenosyl-L-homocysteine + H(+)</text>
        <dbReference type="Rhea" id="RHEA:15197"/>
        <dbReference type="Rhea" id="RHEA-COMP:12418"/>
        <dbReference type="Rhea" id="RHEA-COMP:12419"/>
        <dbReference type="ChEBI" id="CHEBI:15378"/>
        <dbReference type="ChEBI" id="CHEBI:57856"/>
        <dbReference type="ChEBI" id="CHEBI:59789"/>
        <dbReference type="ChEBI" id="CHEBI:90615"/>
        <dbReference type="ChEBI" id="CHEBI:90616"/>
        <dbReference type="EC" id="2.1.1.72"/>
    </reaction>
</comment>
<keyword evidence="5" id="KW-0680">Restriction system</keyword>
<dbReference type="Gene3D" id="3.40.50.150">
    <property type="entry name" value="Vaccinia Virus protein VP39"/>
    <property type="match status" value="1"/>
</dbReference>
<evidence type="ECO:0000313" key="9">
    <source>
        <dbReference type="EMBL" id="KFI96901.1"/>
    </source>
</evidence>
<sequence length="468" mass="51916">MNSESIAQIRDEAAASLVPERQQQWEQFLTPMPVAEQAVGLFTESDEPQRILDLGSGSGILGAVTAKRFSAGGSVLAIERDAALARASETSLRQVCDDVMVLNDSVSDVALEPRFSRVILNPPYKKIAPTVIAMDSGDVKVTNLYTAFLVIAIQALAAGGECVAIIPRSWMNGDYFKDFRKWMLRECSLDAMVVYGSRQEHFKDMGILQEIMLLKVSKRAQVKKVTVFPDASPATPLERQSQEMVALRALSMGRDRILRIQRQDARLAGFKTMADEGLWVSTGKLVWFRNRDVLSDDEVVGGHPLYWADNQDGLRMEHPVECDRAQWVTGAADNRHVVLPAGGYCMVNRFSAKEQRHRIYASYLNSDVDFVVDNKLNYVHQGTSRKTIPLDDAVARGLTLWLSSSIVDEWYRQVSGSTQVNATDLRQMPCPSKQQLAVLAGMLSVNDAPDQSLVDETIGGLFEWAKAS</sequence>
<dbReference type="PANTHER" id="PTHR33841">
    <property type="entry name" value="DNA METHYLTRANSFERASE YEEA-RELATED"/>
    <property type="match status" value="1"/>
</dbReference>
<dbReference type="EC" id="2.1.1.72" evidence="1"/>
<dbReference type="Pfam" id="PF01135">
    <property type="entry name" value="PCMT"/>
    <property type="match status" value="1"/>
</dbReference>
<dbReference type="GO" id="GO:0009007">
    <property type="term" value="F:site-specific DNA-methyltransferase (adenine-specific) activity"/>
    <property type="evidence" value="ECO:0007669"/>
    <property type="project" value="UniProtKB-EC"/>
</dbReference>
<dbReference type="InterPro" id="IPR029063">
    <property type="entry name" value="SAM-dependent_MTases_sf"/>
</dbReference>
<dbReference type="PANTHER" id="PTHR33841:SF6">
    <property type="entry name" value="TYPE II METHYLTRANSFERASE M.HINDII"/>
    <property type="match status" value="1"/>
</dbReference>
<dbReference type="AlphaFoldDB" id="A0A087DN01"/>
<evidence type="ECO:0000259" key="8">
    <source>
        <dbReference type="Pfam" id="PF07669"/>
    </source>
</evidence>
<organism evidence="9 10">
    <name type="scientific">Bifidobacterium stellenboschense</name>
    <dbReference type="NCBI Taxonomy" id="762211"/>
    <lineage>
        <taxon>Bacteria</taxon>
        <taxon>Bacillati</taxon>
        <taxon>Actinomycetota</taxon>
        <taxon>Actinomycetes</taxon>
        <taxon>Bifidobacteriales</taxon>
        <taxon>Bifidobacteriaceae</taxon>
        <taxon>Bifidobacterium</taxon>
    </lineage>
</organism>
<keyword evidence="6" id="KW-0238">DNA-binding</keyword>
<evidence type="ECO:0000256" key="1">
    <source>
        <dbReference type="ARBA" id="ARBA00011900"/>
    </source>
</evidence>
<dbReference type="InterPro" id="IPR011639">
    <property type="entry name" value="MethylTrfase_TaqI-like_dom"/>
</dbReference>
<dbReference type="PRINTS" id="PR00507">
    <property type="entry name" value="N12N6MTFRASE"/>
</dbReference>
<dbReference type="SUPFAM" id="SSF53335">
    <property type="entry name" value="S-adenosyl-L-methionine-dependent methyltransferases"/>
    <property type="match status" value="1"/>
</dbReference>
<dbReference type="GO" id="GO:0032259">
    <property type="term" value="P:methylation"/>
    <property type="evidence" value="ECO:0007669"/>
    <property type="project" value="UniProtKB-KW"/>
</dbReference>
<proteinExistence type="predicted"/>
<dbReference type="OrthoDB" id="32195at2"/>
<dbReference type="Proteomes" id="UP000029004">
    <property type="component" value="Unassembled WGS sequence"/>
</dbReference>
<dbReference type="STRING" id="762211.BSTEL_1810"/>
<name>A0A087DN01_9BIFI</name>
<dbReference type="CDD" id="cd02440">
    <property type="entry name" value="AdoMet_MTases"/>
    <property type="match status" value="1"/>
</dbReference>
<keyword evidence="4" id="KW-0949">S-adenosyl-L-methionine</keyword>
<dbReference type="GO" id="GO:0003677">
    <property type="term" value="F:DNA binding"/>
    <property type="evidence" value="ECO:0007669"/>
    <property type="project" value="UniProtKB-KW"/>
</dbReference>
<protein>
    <recommendedName>
        <fullName evidence="1">site-specific DNA-methyltransferase (adenine-specific)</fullName>
        <ecNumber evidence="1">2.1.1.72</ecNumber>
    </recommendedName>
</protein>
<keyword evidence="10" id="KW-1185">Reference proteome</keyword>
<dbReference type="GO" id="GO:0009307">
    <property type="term" value="P:DNA restriction-modification system"/>
    <property type="evidence" value="ECO:0007669"/>
    <property type="project" value="UniProtKB-KW"/>
</dbReference>
<evidence type="ECO:0000256" key="4">
    <source>
        <dbReference type="ARBA" id="ARBA00022691"/>
    </source>
</evidence>
<dbReference type="REBASE" id="385002">
    <property type="entry name" value="M.Bst23968ORF1810P"/>
</dbReference>
<dbReference type="RefSeq" id="WP_034528747.1">
    <property type="nucleotide sequence ID" value="NZ_JGZP01000014.1"/>
</dbReference>
<evidence type="ECO:0000256" key="5">
    <source>
        <dbReference type="ARBA" id="ARBA00022747"/>
    </source>
</evidence>
<gene>
    <name evidence="9" type="ORF">BSTEL_1810</name>
</gene>
<accession>A0A087DN01</accession>
<feature type="domain" description="Type II methyltransferase M.TaqI-like" evidence="8">
    <location>
        <begin position="111"/>
        <end position="198"/>
    </location>
</feature>
<evidence type="ECO:0000256" key="2">
    <source>
        <dbReference type="ARBA" id="ARBA00022603"/>
    </source>
</evidence>
<comment type="caution">
    <text evidence="9">The sequence shown here is derived from an EMBL/GenBank/DDBJ whole genome shotgun (WGS) entry which is preliminary data.</text>
</comment>
<keyword evidence="3 9" id="KW-0808">Transferase</keyword>
<dbReference type="Pfam" id="PF07669">
    <property type="entry name" value="Eco57I"/>
    <property type="match status" value="1"/>
</dbReference>
<evidence type="ECO:0000256" key="6">
    <source>
        <dbReference type="ARBA" id="ARBA00023125"/>
    </source>
</evidence>
<evidence type="ECO:0000256" key="7">
    <source>
        <dbReference type="ARBA" id="ARBA00047942"/>
    </source>
</evidence>
<keyword evidence="2 9" id="KW-0489">Methyltransferase</keyword>
<dbReference type="InterPro" id="IPR050953">
    <property type="entry name" value="N4_N6_ade-DNA_methylase"/>
</dbReference>
<reference evidence="9 10" key="1">
    <citation type="submission" date="2014-03" db="EMBL/GenBank/DDBJ databases">
        <title>Genomics of Bifidobacteria.</title>
        <authorList>
            <person name="Ventura M."/>
            <person name="Milani C."/>
            <person name="Lugli G.A."/>
        </authorList>
    </citation>
    <scope>NUCLEOTIDE SEQUENCE [LARGE SCALE GENOMIC DNA]</scope>
    <source>
        <strain evidence="9 10">DSM 23968</strain>
    </source>
</reference>
<dbReference type="EMBL" id="JGZP01000014">
    <property type="protein sequence ID" value="KFI96901.1"/>
    <property type="molecule type" value="Genomic_DNA"/>
</dbReference>
<evidence type="ECO:0000256" key="3">
    <source>
        <dbReference type="ARBA" id="ARBA00022679"/>
    </source>
</evidence>
<dbReference type="eggNOG" id="COG0827">
    <property type="taxonomic scope" value="Bacteria"/>
</dbReference>